<dbReference type="Gene3D" id="3.90.1340.10">
    <property type="entry name" value="Phage tail collar domain"/>
    <property type="match status" value="1"/>
</dbReference>
<dbReference type="OrthoDB" id="9810174at2"/>
<evidence type="ECO:0000313" key="3">
    <source>
        <dbReference type="EMBL" id="RYU95933.1"/>
    </source>
</evidence>
<dbReference type="InterPro" id="IPR011083">
    <property type="entry name" value="Phage_tail_collar_dom"/>
</dbReference>
<dbReference type="Proteomes" id="UP000293162">
    <property type="component" value="Unassembled WGS sequence"/>
</dbReference>
<accession>A0A4Q5M264</accession>
<evidence type="ECO:0000313" key="4">
    <source>
        <dbReference type="Proteomes" id="UP000293162"/>
    </source>
</evidence>
<gene>
    <name evidence="3" type="ORF">EWM59_09450</name>
</gene>
<feature type="region of interest" description="Disordered" evidence="1">
    <location>
        <begin position="80"/>
        <end position="101"/>
    </location>
</feature>
<feature type="compositionally biased region" description="Basic and acidic residues" evidence="1">
    <location>
        <begin position="91"/>
        <end position="101"/>
    </location>
</feature>
<comment type="caution">
    <text evidence="3">The sequence shown here is derived from an EMBL/GenBank/DDBJ whole genome shotgun (WGS) entry which is preliminary data.</text>
</comment>
<feature type="domain" description="Phage tail collar" evidence="2">
    <location>
        <begin position="16"/>
        <end position="72"/>
    </location>
</feature>
<dbReference type="InterPro" id="IPR037053">
    <property type="entry name" value="Phage_tail_collar_dom_sf"/>
</dbReference>
<protein>
    <recommendedName>
        <fullName evidence="2">Phage tail collar domain-containing protein</fullName>
    </recommendedName>
</protein>
<reference evidence="3 4" key="1">
    <citation type="submission" date="2019-02" db="EMBL/GenBank/DDBJ databases">
        <title>Bacterial novel species Emticicia sp. 17J42-9 isolated from soil.</title>
        <authorList>
            <person name="Jung H.-Y."/>
        </authorList>
    </citation>
    <scope>NUCLEOTIDE SEQUENCE [LARGE SCALE GENOMIC DNA]</scope>
    <source>
        <strain evidence="3 4">17J42-9</strain>
    </source>
</reference>
<organism evidence="3 4">
    <name type="scientific">Emticicia agri</name>
    <dbReference type="NCBI Taxonomy" id="2492393"/>
    <lineage>
        <taxon>Bacteria</taxon>
        <taxon>Pseudomonadati</taxon>
        <taxon>Bacteroidota</taxon>
        <taxon>Cytophagia</taxon>
        <taxon>Cytophagales</taxon>
        <taxon>Leadbetterellaceae</taxon>
        <taxon>Emticicia</taxon>
    </lineage>
</organism>
<dbReference type="EMBL" id="SEWF01000011">
    <property type="protein sequence ID" value="RYU95933.1"/>
    <property type="molecule type" value="Genomic_DNA"/>
</dbReference>
<dbReference type="AlphaFoldDB" id="A0A4Q5M264"/>
<proteinExistence type="predicted"/>
<evidence type="ECO:0000259" key="2">
    <source>
        <dbReference type="Pfam" id="PF07484"/>
    </source>
</evidence>
<keyword evidence="4" id="KW-1185">Reference proteome</keyword>
<dbReference type="Pfam" id="PF07484">
    <property type="entry name" value="Collar"/>
    <property type="match status" value="1"/>
</dbReference>
<dbReference type="SUPFAM" id="SSF88874">
    <property type="entry name" value="Receptor-binding domain of short tail fibre protein gp12"/>
    <property type="match status" value="1"/>
</dbReference>
<sequence length="101" mass="11123">MTGIFPSRNDINAFIGEITIYPYNFAPKNWMSCNGQLISVAQNTALFALLGTYYGGNGQSNFALPDLRGRVPMQMGQGPGLTNYSLGEQNGEEKYTVDNKY</sequence>
<name>A0A4Q5M264_9BACT</name>
<evidence type="ECO:0000256" key="1">
    <source>
        <dbReference type="SAM" id="MobiDB-lite"/>
    </source>
</evidence>